<gene>
    <name evidence="5 7" type="primary">rhaM</name>
    <name evidence="7" type="ORF">EIN43_17925</name>
</gene>
<evidence type="ECO:0000256" key="2">
    <source>
        <dbReference type="ARBA" id="ARBA00023235"/>
    </source>
</evidence>
<keyword evidence="2 5" id="KW-0413">Isomerase</keyword>
<evidence type="ECO:0000256" key="6">
    <source>
        <dbReference type="NCBIfam" id="TIGR02625"/>
    </source>
</evidence>
<dbReference type="UniPathway" id="UPA00125"/>
<comment type="subunit">
    <text evidence="5">Homodimer.</text>
</comment>
<keyword evidence="4 5" id="KW-0684">Rhamnose metabolism</keyword>
<dbReference type="InterPro" id="IPR011008">
    <property type="entry name" value="Dimeric_a/b-barrel"/>
</dbReference>
<feature type="binding site" evidence="5">
    <location>
        <position position="41"/>
    </location>
    <ligand>
        <name>substrate</name>
    </ligand>
</feature>
<dbReference type="PANTHER" id="PTHR34389">
    <property type="entry name" value="L-RHAMNOSE MUTAROTASE"/>
    <property type="match status" value="1"/>
</dbReference>
<dbReference type="InterPro" id="IPR008000">
    <property type="entry name" value="Rham/fucose_mutarotase"/>
</dbReference>
<evidence type="ECO:0000313" key="7">
    <source>
        <dbReference type="EMBL" id="QDE47578.1"/>
    </source>
</evidence>
<dbReference type="PANTHER" id="PTHR34389:SF2">
    <property type="entry name" value="L-RHAMNOSE MUTAROTASE"/>
    <property type="match status" value="1"/>
</dbReference>
<reference evidence="7 8" key="1">
    <citation type="submission" date="2019-06" db="EMBL/GenBank/DDBJ databases">
        <title>Whole genome sequencing of XDR Enterobacter.</title>
        <authorList>
            <person name="Gnana Soundari P."/>
            <person name="Vijayakumar R."/>
            <person name="Krishnan P."/>
        </authorList>
    </citation>
    <scope>NUCLEOTIDE SEQUENCE [LARGE SCALE GENOMIC DNA]</scope>
    <source>
        <strain evidence="7 8">C126</strain>
    </source>
</reference>
<dbReference type="InterPro" id="IPR013448">
    <property type="entry name" value="L-rhamnose_mutarotase"/>
</dbReference>
<dbReference type="GO" id="GO:0005737">
    <property type="term" value="C:cytoplasm"/>
    <property type="evidence" value="ECO:0007669"/>
    <property type="project" value="UniProtKB-SubCell"/>
</dbReference>
<evidence type="ECO:0000256" key="1">
    <source>
        <dbReference type="ARBA" id="ARBA00022490"/>
    </source>
</evidence>
<feature type="binding site" evidence="5">
    <location>
        <position position="18"/>
    </location>
    <ligand>
        <name>substrate</name>
    </ligand>
</feature>
<comment type="function">
    <text evidence="5">Involved in the anomeric conversion of L-rhamnose.</text>
</comment>
<protein>
    <recommendedName>
        <fullName evidence="5 6">L-rhamnose mutarotase</fullName>
        <ecNumber evidence="5 6">5.1.3.32</ecNumber>
    </recommendedName>
    <alternativeName>
        <fullName evidence="5">Rhamnose 1-epimerase</fullName>
    </alternativeName>
    <alternativeName>
        <fullName evidence="5">Type-3 mutarotase</fullName>
    </alternativeName>
</protein>
<dbReference type="AlphaFoldDB" id="A0A4Y5ZVZ8"/>
<evidence type="ECO:0000256" key="5">
    <source>
        <dbReference type="HAMAP-Rule" id="MF_01663"/>
    </source>
</evidence>
<comment type="catalytic activity">
    <reaction evidence="5">
        <text>alpha-L-rhamnose = beta-L-rhamnose</text>
        <dbReference type="Rhea" id="RHEA:25584"/>
        <dbReference type="ChEBI" id="CHEBI:27586"/>
        <dbReference type="ChEBI" id="CHEBI:27907"/>
        <dbReference type="EC" id="5.1.3.32"/>
    </reaction>
</comment>
<dbReference type="GO" id="GO:0019301">
    <property type="term" value="P:rhamnose catabolic process"/>
    <property type="evidence" value="ECO:0007669"/>
    <property type="project" value="UniProtKB-UniRule"/>
</dbReference>
<evidence type="ECO:0000256" key="4">
    <source>
        <dbReference type="ARBA" id="ARBA00023308"/>
    </source>
</evidence>
<comment type="pathway">
    <text evidence="5">Carbohydrate metabolism; L-rhamnose metabolism.</text>
</comment>
<comment type="similarity">
    <text evidence="5">Belongs to the rhamnose mutarotase family.</text>
</comment>
<keyword evidence="3 5" id="KW-0119">Carbohydrate metabolism</keyword>
<dbReference type="NCBIfam" id="TIGR02625">
    <property type="entry name" value="YiiL_rotase"/>
    <property type="match status" value="1"/>
</dbReference>
<dbReference type="Pfam" id="PF05336">
    <property type="entry name" value="rhaM"/>
    <property type="match status" value="1"/>
</dbReference>
<accession>A0A4Y5ZVZ8</accession>
<dbReference type="Gene3D" id="3.30.70.100">
    <property type="match status" value="1"/>
</dbReference>
<dbReference type="GO" id="GO:0062192">
    <property type="term" value="F:L-rhamnose mutarotase activity"/>
    <property type="evidence" value="ECO:0007669"/>
    <property type="project" value="UniProtKB-UniRule"/>
</dbReference>
<proteinExistence type="inferred from homology"/>
<feature type="binding site" evidence="5">
    <location>
        <begin position="76"/>
        <end position="77"/>
    </location>
    <ligand>
        <name>substrate</name>
    </ligand>
</feature>
<dbReference type="SUPFAM" id="SSF54909">
    <property type="entry name" value="Dimeric alpha+beta barrel"/>
    <property type="match status" value="1"/>
</dbReference>
<evidence type="ECO:0000313" key="8">
    <source>
        <dbReference type="Proteomes" id="UP000318237"/>
    </source>
</evidence>
<dbReference type="Proteomes" id="UP000318237">
    <property type="component" value="Chromosome"/>
</dbReference>
<dbReference type="EC" id="5.1.3.32" evidence="5 6"/>
<evidence type="ECO:0000256" key="3">
    <source>
        <dbReference type="ARBA" id="ARBA00023277"/>
    </source>
</evidence>
<organism evidence="7 8">
    <name type="scientific">Enterobacter hormaechei</name>
    <dbReference type="NCBI Taxonomy" id="158836"/>
    <lineage>
        <taxon>Bacteria</taxon>
        <taxon>Pseudomonadati</taxon>
        <taxon>Pseudomonadota</taxon>
        <taxon>Gammaproteobacteria</taxon>
        <taxon>Enterobacterales</taxon>
        <taxon>Enterobacteriaceae</taxon>
        <taxon>Enterobacter</taxon>
        <taxon>Enterobacter cloacae complex</taxon>
    </lineage>
</organism>
<feature type="active site" description="Proton donor" evidence="5">
    <location>
        <position position="22"/>
    </location>
</feature>
<dbReference type="HAMAP" id="MF_01663">
    <property type="entry name" value="L_rham_rotase"/>
    <property type="match status" value="1"/>
</dbReference>
<comment type="subcellular location">
    <subcellularLocation>
        <location evidence="5">Cytoplasm</location>
    </subcellularLocation>
</comment>
<dbReference type="EMBL" id="CP041054">
    <property type="protein sequence ID" value="QDE47578.1"/>
    <property type="molecule type" value="Genomic_DNA"/>
</dbReference>
<name>A0A4Y5ZVZ8_9ENTR</name>
<sequence length="113" mass="13148">MIRKAFVMQVNPDAHEEYARRHNPIWPELEAVLKAHGAHHYAIYLDKAHNLLFATVEIESEERWNAVANTDVCQRWWKHMADVMPSNPDNSPVSAALNEVFYRTDVLTLLPQR</sequence>
<keyword evidence="1 5" id="KW-0963">Cytoplasm</keyword>